<reference evidence="1 2" key="1">
    <citation type="journal article" date="2019" name="Int. J. Syst. Evol. Microbiol.">
        <title>The Global Catalogue of Microorganisms (GCM) 10K type strain sequencing project: providing services to taxonomists for standard genome sequencing and annotation.</title>
        <authorList>
            <consortium name="The Broad Institute Genomics Platform"/>
            <consortium name="The Broad Institute Genome Sequencing Center for Infectious Disease"/>
            <person name="Wu L."/>
            <person name="Ma J."/>
        </authorList>
    </citation>
    <scope>NUCLEOTIDE SEQUENCE [LARGE SCALE GENOMIC DNA]</scope>
    <source>
        <strain evidence="1 2">XZYJ18</strain>
    </source>
</reference>
<gene>
    <name evidence="1" type="ORF">ACFO9K_20465</name>
</gene>
<dbReference type="RefSeq" id="WP_254270857.1">
    <property type="nucleotide sequence ID" value="NZ_CP100403.1"/>
</dbReference>
<evidence type="ECO:0000313" key="2">
    <source>
        <dbReference type="Proteomes" id="UP001595945"/>
    </source>
</evidence>
<dbReference type="EMBL" id="JBHSHT010000003">
    <property type="protein sequence ID" value="MFC4826636.1"/>
    <property type="molecule type" value="Genomic_DNA"/>
</dbReference>
<comment type="caution">
    <text evidence="1">The sequence shown here is derived from an EMBL/GenBank/DDBJ whole genome shotgun (WGS) entry which is preliminary data.</text>
</comment>
<sequence>MGPPDTIAPLTTEHHYTEPIETEHTGFGIDRFYHRVPLDWFLVVSGEIDAWSYEFFLEKGNLFERDYSIVAVDFDYDVDRNSDGTGKPFHVLFCDSEGEERKCYPRTHYLLRLLEYDESIYEVVAVNPTDEYDGVLVAVQERLPHVPDSSVDALEDTDVT</sequence>
<keyword evidence="2" id="KW-1185">Reference proteome</keyword>
<accession>A0ABD5Q825</accession>
<dbReference type="GeneID" id="73047766"/>
<organism evidence="1 2">
    <name type="scientific">Halorussus aquaticus</name>
    <dbReference type="NCBI Taxonomy" id="2953748"/>
    <lineage>
        <taxon>Archaea</taxon>
        <taxon>Methanobacteriati</taxon>
        <taxon>Methanobacteriota</taxon>
        <taxon>Stenosarchaea group</taxon>
        <taxon>Halobacteria</taxon>
        <taxon>Halobacteriales</taxon>
        <taxon>Haladaptataceae</taxon>
        <taxon>Halorussus</taxon>
    </lineage>
</organism>
<protein>
    <submittedName>
        <fullName evidence="1">Uncharacterized protein</fullName>
    </submittedName>
</protein>
<proteinExistence type="predicted"/>
<evidence type="ECO:0000313" key="1">
    <source>
        <dbReference type="EMBL" id="MFC4826636.1"/>
    </source>
</evidence>
<dbReference type="Proteomes" id="UP001595945">
    <property type="component" value="Unassembled WGS sequence"/>
</dbReference>
<dbReference type="AlphaFoldDB" id="A0ABD5Q825"/>
<name>A0ABD5Q825_9EURY</name>